<organism evidence="1">
    <name type="scientific">Brassica cretica</name>
    <name type="common">Mustard</name>
    <dbReference type="NCBI Taxonomy" id="69181"/>
    <lineage>
        <taxon>Eukaryota</taxon>
        <taxon>Viridiplantae</taxon>
        <taxon>Streptophyta</taxon>
        <taxon>Embryophyta</taxon>
        <taxon>Tracheophyta</taxon>
        <taxon>Spermatophyta</taxon>
        <taxon>Magnoliopsida</taxon>
        <taxon>eudicotyledons</taxon>
        <taxon>Gunneridae</taxon>
        <taxon>Pentapetalae</taxon>
        <taxon>rosids</taxon>
        <taxon>malvids</taxon>
        <taxon>Brassicales</taxon>
        <taxon>Brassicaceae</taxon>
        <taxon>Brassiceae</taxon>
        <taxon>Brassica</taxon>
    </lineage>
</organism>
<accession>A0A8S9KHH2</accession>
<name>A0A8S9KHH2_BRACR</name>
<proteinExistence type="predicted"/>
<dbReference type="AlphaFoldDB" id="A0A8S9KHH2"/>
<protein>
    <submittedName>
        <fullName evidence="1">Uncharacterized protein</fullName>
    </submittedName>
</protein>
<reference evidence="1" key="1">
    <citation type="submission" date="2019-12" db="EMBL/GenBank/DDBJ databases">
        <title>Genome sequencing and annotation of Brassica cretica.</title>
        <authorList>
            <person name="Studholme D.J."/>
            <person name="Sarris P.F."/>
        </authorList>
    </citation>
    <scope>NUCLEOTIDE SEQUENCE</scope>
    <source>
        <strain evidence="1">PFS-102/07</strain>
        <tissue evidence="1">Leaf</tissue>
    </source>
</reference>
<sequence>MISPFSPPYILINTIAAAEMSSSAAQIAHAAVEYSTFASLRLGRTVQSVVAHLIWFWDSCSVNKNGEFMGITLLLLDEMVRVLYNVVYIDLSLKY</sequence>
<gene>
    <name evidence="1" type="ORF">F2Q70_00043052</name>
</gene>
<comment type="caution">
    <text evidence="1">The sequence shown here is derived from an EMBL/GenBank/DDBJ whole genome shotgun (WGS) entry which is preliminary data.</text>
</comment>
<dbReference type="EMBL" id="QGKY02000164">
    <property type="protein sequence ID" value="KAF2592938.1"/>
    <property type="molecule type" value="Genomic_DNA"/>
</dbReference>
<evidence type="ECO:0000313" key="1">
    <source>
        <dbReference type="EMBL" id="KAF2592938.1"/>
    </source>
</evidence>